<sequence>MAITNGHFQPALASETKRLRSRPAAGERSESNDSINRRLENRDRVQTEGDRRRVKTCRLSGGGSYGS</sequence>
<feature type="compositionally biased region" description="Basic and acidic residues" evidence="1">
    <location>
        <begin position="25"/>
        <end position="51"/>
    </location>
</feature>
<name>A0A0E9RYU6_ANGAN</name>
<reference evidence="2" key="2">
    <citation type="journal article" date="2015" name="Fish Shellfish Immunol.">
        <title>Early steps in the European eel (Anguilla anguilla)-Vibrio vulnificus interaction in the gills: Role of the RtxA13 toxin.</title>
        <authorList>
            <person name="Callol A."/>
            <person name="Pajuelo D."/>
            <person name="Ebbesson L."/>
            <person name="Teles M."/>
            <person name="MacKenzie S."/>
            <person name="Amaro C."/>
        </authorList>
    </citation>
    <scope>NUCLEOTIDE SEQUENCE</scope>
</reference>
<proteinExistence type="predicted"/>
<feature type="region of interest" description="Disordered" evidence="1">
    <location>
        <begin position="1"/>
        <end position="67"/>
    </location>
</feature>
<dbReference type="EMBL" id="GBXM01074178">
    <property type="protein sequence ID" value="JAH34399.1"/>
    <property type="molecule type" value="Transcribed_RNA"/>
</dbReference>
<evidence type="ECO:0000256" key="1">
    <source>
        <dbReference type="SAM" id="MobiDB-lite"/>
    </source>
</evidence>
<reference evidence="2" key="1">
    <citation type="submission" date="2014-11" db="EMBL/GenBank/DDBJ databases">
        <authorList>
            <person name="Amaro Gonzalez C."/>
        </authorList>
    </citation>
    <scope>NUCLEOTIDE SEQUENCE</scope>
</reference>
<accession>A0A0E9RYU6</accession>
<organism evidence="2">
    <name type="scientific">Anguilla anguilla</name>
    <name type="common">European freshwater eel</name>
    <name type="synonym">Muraena anguilla</name>
    <dbReference type="NCBI Taxonomy" id="7936"/>
    <lineage>
        <taxon>Eukaryota</taxon>
        <taxon>Metazoa</taxon>
        <taxon>Chordata</taxon>
        <taxon>Craniata</taxon>
        <taxon>Vertebrata</taxon>
        <taxon>Euteleostomi</taxon>
        <taxon>Actinopterygii</taxon>
        <taxon>Neopterygii</taxon>
        <taxon>Teleostei</taxon>
        <taxon>Anguilliformes</taxon>
        <taxon>Anguillidae</taxon>
        <taxon>Anguilla</taxon>
    </lineage>
</organism>
<protein>
    <submittedName>
        <fullName evidence="2">Uncharacterized protein</fullName>
    </submittedName>
</protein>
<dbReference type="AlphaFoldDB" id="A0A0E9RYU6"/>
<evidence type="ECO:0000313" key="2">
    <source>
        <dbReference type="EMBL" id="JAH34399.1"/>
    </source>
</evidence>